<accession>A0A5M9QNN1</accession>
<reference evidence="8 9" key="1">
    <citation type="submission" date="2019-09" db="EMBL/GenBank/DDBJ databases">
        <title>Draft genome sequence of various Type strains from the CCUG.</title>
        <authorList>
            <person name="Pineiro-Iglesias B."/>
            <person name="Tunovic T."/>
            <person name="Unosson C."/>
            <person name="Inganas E."/>
            <person name="Ohlen M."/>
            <person name="Cardew S."/>
            <person name="Jensie-Markopoulos S."/>
            <person name="Salva-Serra F."/>
            <person name="Jaen-Luchoro D."/>
            <person name="Karlsson R."/>
            <person name="Svensson-Stadler L."/>
            <person name="Chun J."/>
            <person name="Moore E."/>
        </authorList>
    </citation>
    <scope>NUCLEOTIDE SEQUENCE [LARGE SCALE GENOMIC DNA]</scope>
    <source>
        <strain evidence="8 9">CCUG 32756T</strain>
    </source>
</reference>
<evidence type="ECO:0000256" key="1">
    <source>
        <dbReference type="ARBA" id="ARBA00004370"/>
    </source>
</evidence>
<dbReference type="EMBL" id="VXKE01000019">
    <property type="protein sequence ID" value="KAA8708535.1"/>
    <property type="molecule type" value="Genomic_DNA"/>
</dbReference>
<evidence type="ECO:0000313" key="9">
    <source>
        <dbReference type="Proteomes" id="UP000323707"/>
    </source>
</evidence>
<dbReference type="AlphaFoldDB" id="A0A5M9QNN1"/>
<comment type="function">
    <text evidence="7">F(1)F(0) ATP synthase produces ATP from ADP in the presence of a proton or sodium gradient. F-type ATPases consist of two structural domains, F(1) containing the extramembraneous catalytic core and F(0) containing the membrane proton channel, linked together by a central stalk and a peripheral stalk. During catalysis, ATP synthesis in the catalytic domain of F(1) is coupled via a rotary mechanism of the central stalk subunits to proton translocation.</text>
</comment>
<comment type="caution">
    <text evidence="8">The sequence shown here is derived from an EMBL/GenBank/DDBJ whole genome shotgun (WGS) entry which is preliminary data.</text>
</comment>
<name>A0A5M9QNN1_9HELI</name>
<proteinExistence type="inferred from homology"/>
<evidence type="ECO:0000256" key="5">
    <source>
        <dbReference type="ARBA" id="ARBA00023136"/>
    </source>
</evidence>
<keyword evidence="6 7" id="KW-0066">ATP synthesis</keyword>
<dbReference type="Proteomes" id="UP000323707">
    <property type="component" value="Unassembled WGS sequence"/>
</dbReference>
<dbReference type="GO" id="GO:0046933">
    <property type="term" value="F:proton-transporting ATP synthase activity, rotational mechanism"/>
    <property type="evidence" value="ECO:0007669"/>
    <property type="project" value="UniProtKB-UniRule"/>
</dbReference>
<evidence type="ECO:0000256" key="4">
    <source>
        <dbReference type="ARBA" id="ARBA00023065"/>
    </source>
</evidence>
<evidence type="ECO:0000256" key="7">
    <source>
        <dbReference type="HAMAP-Rule" id="MF_01416"/>
    </source>
</evidence>
<comment type="similarity">
    <text evidence="7">Belongs to the ATPase delta chain family.</text>
</comment>
<keyword evidence="7" id="KW-1003">Cell membrane</keyword>
<dbReference type="SUPFAM" id="SSF47928">
    <property type="entry name" value="N-terminal domain of the delta subunit of the F1F0-ATP synthase"/>
    <property type="match status" value="1"/>
</dbReference>
<evidence type="ECO:0000256" key="3">
    <source>
        <dbReference type="ARBA" id="ARBA00022781"/>
    </source>
</evidence>
<keyword evidence="7" id="KW-0139">CF(1)</keyword>
<comment type="function">
    <text evidence="7">This protein is part of the stalk that links CF(0) to CF(1). It either transmits conformational changes from CF(0) to CF(1) or is implicated in proton conduction.</text>
</comment>
<evidence type="ECO:0000256" key="6">
    <source>
        <dbReference type="ARBA" id="ARBA00023310"/>
    </source>
</evidence>
<dbReference type="InterPro" id="IPR000711">
    <property type="entry name" value="ATPase_OSCP/dsu"/>
</dbReference>
<organism evidence="8 9">
    <name type="scientific">Helicobacter canis</name>
    <dbReference type="NCBI Taxonomy" id="29419"/>
    <lineage>
        <taxon>Bacteria</taxon>
        <taxon>Pseudomonadati</taxon>
        <taxon>Campylobacterota</taxon>
        <taxon>Epsilonproteobacteria</taxon>
        <taxon>Campylobacterales</taxon>
        <taxon>Helicobacteraceae</taxon>
        <taxon>Helicobacter</taxon>
    </lineage>
</organism>
<dbReference type="InterPro" id="IPR026015">
    <property type="entry name" value="ATP_synth_OSCP/delta_N_sf"/>
</dbReference>
<evidence type="ECO:0000313" key="8">
    <source>
        <dbReference type="EMBL" id="KAA8708535.1"/>
    </source>
</evidence>
<protein>
    <recommendedName>
        <fullName evidence="7">ATP synthase subunit delta</fullName>
    </recommendedName>
    <alternativeName>
        <fullName evidence="7">ATP synthase F(1) sector subunit delta</fullName>
    </alternativeName>
    <alternativeName>
        <fullName evidence="7">F-type ATPase subunit delta</fullName>
        <shortName evidence="7">F-ATPase subunit delta</shortName>
    </alternativeName>
</protein>
<dbReference type="HAMAP" id="MF_01416">
    <property type="entry name" value="ATP_synth_delta_bact"/>
    <property type="match status" value="1"/>
</dbReference>
<dbReference type="Pfam" id="PF00213">
    <property type="entry name" value="OSCP"/>
    <property type="match status" value="1"/>
</dbReference>
<keyword evidence="3 7" id="KW-0375">Hydrogen ion transport</keyword>
<sequence>MEEIIAKKYAQALIQCFNREDLERVSKLFSQASQAFCVENFRDIIRSPYVGKTKKKELLLSLFDDDKQLDAFLDLLIENNRVDIIPFVDSVLERYLRALENSYKAVLCAPKNLDSSTIANVAKSLSAKLGVQLHIEQSATKVDGIRLVVQDLGIEVSFLKKRFFDDLKAYILRSI</sequence>
<dbReference type="Gene3D" id="1.10.520.20">
    <property type="entry name" value="N-terminal domain of the delta subunit of the F1F0-ATP synthase"/>
    <property type="match status" value="1"/>
</dbReference>
<keyword evidence="4 7" id="KW-0406">Ion transport</keyword>
<evidence type="ECO:0000256" key="2">
    <source>
        <dbReference type="ARBA" id="ARBA00022448"/>
    </source>
</evidence>
<comment type="subcellular location">
    <subcellularLocation>
        <location evidence="7">Cell membrane</location>
        <topology evidence="7">Peripheral membrane protein</topology>
    </subcellularLocation>
    <subcellularLocation>
        <location evidence="1">Membrane</location>
    </subcellularLocation>
</comment>
<dbReference type="GO" id="GO:0045259">
    <property type="term" value="C:proton-transporting ATP synthase complex"/>
    <property type="evidence" value="ECO:0007669"/>
    <property type="project" value="UniProtKB-KW"/>
</dbReference>
<dbReference type="PANTHER" id="PTHR11910">
    <property type="entry name" value="ATP SYNTHASE DELTA CHAIN"/>
    <property type="match status" value="1"/>
</dbReference>
<dbReference type="GO" id="GO:0005886">
    <property type="term" value="C:plasma membrane"/>
    <property type="evidence" value="ECO:0007669"/>
    <property type="project" value="UniProtKB-SubCell"/>
</dbReference>
<keyword evidence="2 7" id="KW-0813">Transport</keyword>
<gene>
    <name evidence="7" type="primary">atpH</name>
    <name evidence="8" type="ORF">F4V45_06340</name>
</gene>
<dbReference type="NCBIfam" id="NF006291">
    <property type="entry name" value="PRK08474.1"/>
    <property type="match status" value="1"/>
</dbReference>
<keyword evidence="5 7" id="KW-0472">Membrane</keyword>
<dbReference type="RefSeq" id="WP_150337555.1">
    <property type="nucleotide sequence ID" value="NZ_JAERIX010000018.1"/>
</dbReference>